<name>A0A381PRF8_9ZZZZ</name>
<feature type="domain" description="Bacillithiol biosynthesis BshC C-terminal coiled-coil" evidence="3">
    <location>
        <begin position="336"/>
        <end position="481"/>
    </location>
</feature>
<dbReference type="HAMAP" id="MF_01867">
    <property type="entry name" value="BshC"/>
    <property type="match status" value="1"/>
</dbReference>
<reference evidence="4" key="1">
    <citation type="submission" date="2018-05" db="EMBL/GenBank/DDBJ databases">
        <authorList>
            <person name="Lanie J.A."/>
            <person name="Ng W.-L."/>
            <person name="Kazmierczak K.M."/>
            <person name="Andrzejewski T.M."/>
            <person name="Davidsen T.M."/>
            <person name="Wayne K.J."/>
            <person name="Tettelin H."/>
            <person name="Glass J.I."/>
            <person name="Rusch D."/>
            <person name="Podicherti R."/>
            <person name="Tsui H.-C.T."/>
            <person name="Winkler M.E."/>
        </authorList>
    </citation>
    <scope>NUCLEOTIDE SEQUENCE</scope>
</reference>
<dbReference type="NCBIfam" id="TIGR03998">
    <property type="entry name" value="thiol_BshC"/>
    <property type="match status" value="1"/>
</dbReference>
<proteinExistence type="inferred from homology"/>
<organism evidence="4">
    <name type="scientific">marine metagenome</name>
    <dbReference type="NCBI Taxonomy" id="408172"/>
    <lineage>
        <taxon>unclassified sequences</taxon>
        <taxon>metagenomes</taxon>
        <taxon>ecological metagenomes</taxon>
    </lineage>
</organism>
<evidence type="ECO:0000259" key="2">
    <source>
        <dbReference type="Pfam" id="PF10079"/>
    </source>
</evidence>
<evidence type="ECO:0000256" key="1">
    <source>
        <dbReference type="ARBA" id="ARBA00022598"/>
    </source>
</evidence>
<dbReference type="InterPro" id="IPR055398">
    <property type="entry name" value="Rossmann-like_BshC"/>
</dbReference>
<sequence>MDTVDARFDSDARRRALGALTIPEGLDPERLDRWIEQRGVIVTTGQQPGLLGGPLYALYKGISAVRLAERLEGLLARPVLPVFWVASEDHDWEEADHTYVIDTANELIRLQVPDPGHIKRALHRIPLGDEITDVVEQAAQNLPETDFSTPYVDQLRKAYKPGVTLADGFTEVLSSLLAPLGMCFADAASSTVKELSGPLLLEELGRAEAHEVLLREDADKLADAGYSAQVPILDGAVNLFLEGPEGRERIYRNGSDFELRRSRESVSAVAVRERAEADPLTLSPNVLLRPVVESTIFPVISYVAGPGETAYYAQMKRLFEAHGLMMPVIYPRHSVAVVEARIRKKLDKLGLDLEGLQRPFHEIMSDMARDEMPEDVRQTLEKLESDVALGSVDLLDAATNIDPTLKGPVTNARNTALSAFQAAERKIIQSVKRKNEVQSSQLEVAQRHLFPEGQPQERILAPVYYLVRYGSEFVDALVARFTVDLAEESE</sequence>
<dbReference type="EMBL" id="UINC01001055">
    <property type="protein sequence ID" value="SUZ69194.1"/>
    <property type="molecule type" value="Genomic_DNA"/>
</dbReference>
<accession>A0A381PRF8</accession>
<evidence type="ECO:0000313" key="4">
    <source>
        <dbReference type="EMBL" id="SUZ69194.1"/>
    </source>
</evidence>
<evidence type="ECO:0000259" key="3">
    <source>
        <dbReference type="Pfam" id="PF24850"/>
    </source>
</evidence>
<gene>
    <name evidence="4" type="ORF">METZ01_LOCUS22048</name>
</gene>
<dbReference type="InterPro" id="IPR055399">
    <property type="entry name" value="CC_BshC"/>
</dbReference>
<dbReference type="AlphaFoldDB" id="A0A381PRF8"/>
<protein>
    <recommendedName>
        <fullName evidence="5">Cysteine ligase BshC</fullName>
    </recommendedName>
</protein>
<dbReference type="Pfam" id="PF24850">
    <property type="entry name" value="CC_BshC"/>
    <property type="match status" value="1"/>
</dbReference>
<dbReference type="Pfam" id="PF10079">
    <property type="entry name" value="Rossmann-like_BshC"/>
    <property type="match status" value="1"/>
</dbReference>
<dbReference type="GO" id="GO:0016874">
    <property type="term" value="F:ligase activity"/>
    <property type="evidence" value="ECO:0007669"/>
    <property type="project" value="UniProtKB-KW"/>
</dbReference>
<evidence type="ECO:0008006" key="5">
    <source>
        <dbReference type="Google" id="ProtNLM"/>
    </source>
</evidence>
<dbReference type="InterPro" id="IPR011199">
    <property type="entry name" value="Bacillithiol_biosynth_BshC"/>
</dbReference>
<keyword evidence="1" id="KW-0436">Ligase</keyword>
<dbReference type="PIRSF" id="PIRSF012535">
    <property type="entry name" value="UCP012535"/>
    <property type="match status" value="1"/>
</dbReference>
<feature type="domain" description="Bacillithiol biosynthesis BshC N-terminal Rossmann-like" evidence="2">
    <location>
        <begin position="36"/>
        <end position="332"/>
    </location>
</feature>